<feature type="region of interest" description="Disordered" evidence="1">
    <location>
        <begin position="1"/>
        <end position="31"/>
    </location>
</feature>
<feature type="transmembrane region" description="Helical" evidence="2">
    <location>
        <begin position="252"/>
        <end position="275"/>
    </location>
</feature>
<evidence type="ECO:0000313" key="4">
    <source>
        <dbReference type="Proteomes" id="UP000800094"/>
    </source>
</evidence>
<dbReference type="PANTHER" id="PTHR28077:SF1">
    <property type="entry name" value="INOSITOL PHOSPHORYLCERAMIDE SYNTHASE REGULATORY SUBUNIT KEI1"/>
    <property type="match status" value="1"/>
</dbReference>
<keyword evidence="2" id="KW-0472">Membrane</keyword>
<feature type="region of interest" description="Disordered" evidence="1">
    <location>
        <begin position="348"/>
        <end position="396"/>
    </location>
</feature>
<feature type="transmembrane region" description="Helical" evidence="2">
    <location>
        <begin position="153"/>
        <end position="179"/>
    </location>
</feature>
<dbReference type="InterPro" id="IPR013862">
    <property type="entry name" value="Kei1"/>
</dbReference>
<feature type="transmembrane region" description="Helical" evidence="2">
    <location>
        <begin position="121"/>
        <end position="141"/>
    </location>
</feature>
<evidence type="ECO:0000313" key="3">
    <source>
        <dbReference type="EMBL" id="KAF2248764.1"/>
    </source>
</evidence>
<protein>
    <submittedName>
        <fullName evidence="3">DUF1753-domain-containing protein</fullName>
    </submittedName>
</protein>
<dbReference type="Pfam" id="PF08552">
    <property type="entry name" value="Kei1"/>
    <property type="match status" value="1"/>
</dbReference>
<dbReference type="GO" id="GO:0070917">
    <property type="term" value="F:inositol phosphoceramide synthase regulator activity"/>
    <property type="evidence" value="ECO:0007669"/>
    <property type="project" value="InterPro"/>
</dbReference>
<evidence type="ECO:0000256" key="2">
    <source>
        <dbReference type="SAM" id="Phobius"/>
    </source>
</evidence>
<dbReference type="GO" id="GO:0006673">
    <property type="term" value="P:inositol phosphoceramide metabolic process"/>
    <property type="evidence" value="ECO:0007669"/>
    <property type="project" value="InterPro"/>
</dbReference>
<dbReference type="AlphaFoldDB" id="A0A6A6IDV4"/>
<organism evidence="3 4">
    <name type="scientific">Trematosphaeria pertusa</name>
    <dbReference type="NCBI Taxonomy" id="390896"/>
    <lineage>
        <taxon>Eukaryota</taxon>
        <taxon>Fungi</taxon>
        <taxon>Dikarya</taxon>
        <taxon>Ascomycota</taxon>
        <taxon>Pezizomycotina</taxon>
        <taxon>Dothideomycetes</taxon>
        <taxon>Pleosporomycetidae</taxon>
        <taxon>Pleosporales</taxon>
        <taxon>Massarineae</taxon>
        <taxon>Trematosphaeriaceae</taxon>
        <taxon>Trematosphaeria</taxon>
    </lineage>
</organism>
<name>A0A6A6IDV4_9PLEO</name>
<dbReference type="GeneID" id="54578243"/>
<dbReference type="RefSeq" id="XP_033683768.1">
    <property type="nucleotide sequence ID" value="XM_033824913.1"/>
</dbReference>
<accession>A0A6A6IDV4</accession>
<dbReference type="GO" id="GO:0000139">
    <property type="term" value="C:Golgi membrane"/>
    <property type="evidence" value="ECO:0007669"/>
    <property type="project" value="TreeGrafter"/>
</dbReference>
<dbReference type="EMBL" id="ML987195">
    <property type="protein sequence ID" value="KAF2248764.1"/>
    <property type="molecule type" value="Genomic_DNA"/>
</dbReference>
<keyword evidence="2" id="KW-0812">Transmembrane</keyword>
<dbReference type="PANTHER" id="PTHR28077">
    <property type="entry name" value="INOSITOL PHOSPHORYLCERAMIDE SYNTHASE REGULATORY SUBUNIT KEI1"/>
    <property type="match status" value="1"/>
</dbReference>
<sequence length="396" mass="42925">MSKSRQLPQAPLPAPPPSSSHTSAHPLHHHAAHRKAVLNEHSYLFASEDIERGEPSSSVAPPPHAIMAPSHSLFELPRPRKFFQKMSLRTGAEIITFLQVINKVSGLYGLLALLTGASIDGWQLSMYLYSTILLLATVYLYKHIRLQSPFESLLLAHLYALDSVVNALYTAFFGVVWFYTLAAHPDDPSNSTAPGMSEVAGFTSPKYNVSEVNVVAEPVDGLQAGQNAVAVGQGTSNASTGIGGAVFQSGSIMSISLVSGFWALRIYFVFVMLAFARQCLRQHIAANTSAAWYNNNAQTAPSNLAENPFQPGKEEGYGLKGKVGRLMLSGAPQYWLGADEDGDWMRGVGGKFRKSTQLEQPAGIGERERRRRSGTGPPAPPKNIRGPQLADLTEVR</sequence>
<reference evidence="3" key="1">
    <citation type="journal article" date="2020" name="Stud. Mycol.">
        <title>101 Dothideomycetes genomes: a test case for predicting lifestyles and emergence of pathogens.</title>
        <authorList>
            <person name="Haridas S."/>
            <person name="Albert R."/>
            <person name="Binder M."/>
            <person name="Bloem J."/>
            <person name="Labutti K."/>
            <person name="Salamov A."/>
            <person name="Andreopoulos B."/>
            <person name="Baker S."/>
            <person name="Barry K."/>
            <person name="Bills G."/>
            <person name="Bluhm B."/>
            <person name="Cannon C."/>
            <person name="Castanera R."/>
            <person name="Culley D."/>
            <person name="Daum C."/>
            <person name="Ezra D."/>
            <person name="Gonzalez J."/>
            <person name="Henrissat B."/>
            <person name="Kuo A."/>
            <person name="Liang C."/>
            <person name="Lipzen A."/>
            <person name="Lutzoni F."/>
            <person name="Magnuson J."/>
            <person name="Mondo S."/>
            <person name="Nolan M."/>
            <person name="Ohm R."/>
            <person name="Pangilinan J."/>
            <person name="Park H.-J."/>
            <person name="Ramirez L."/>
            <person name="Alfaro M."/>
            <person name="Sun H."/>
            <person name="Tritt A."/>
            <person name="Yoshinaga Y."/>
            <person name="Zwiers L.-H."/>
            <person name="Turgeon B."/>
            <person name="Goodwin S."/>
            <person name="Spatafora J."/>
            <person name="Crous P."/>
            <person name="Grigoriev I."/>
        </authorList>
    </citation>
    <scope>NUCLEOTIDE SEQUENCE</scope>
    <source>
        <strain evidence="3">CBS 122368</strain>
    </source>
</reference>
<evidence type="ECO:0000256" key="1">
    <source>
        <dbReference type="SAM" id="MobiDB-lite"/>
    </source>
</evidence>
<feature type="transmembrane region" description="Helical" evidence="2">
    <location>
        <begin position="94"/>
        <end position="115"/>
    </location>
</feature>
<dbReference type="GO" id="GO:0070916">
    <property type="term" value="C:inositol phosphoceramide synthase complex"/>
    <property type="evidence" value="ECO:0007669"/>
    <property type="project" value="TreeGrafter"/>
</dbReference>
<keyword evidence="2" id="KW-1133">Transmembrane helix</keyword>
<proteinExistence type="predicted"/>
<dbReference type="Proteomes" id="UP000800094">
    <property type="component" value="Unassembled WGS sequence"/>
</dbReference>
<keyword evidence="4" id="KW-1185">Reference proteome</keyword>
<dbReference type="OrthoDB" id="3338076at2759"/>
<gene>
    <name evidence="3" type="ORF">BU26DRAFT_456424</name>
</gene>